<comment type="subcellular location">
    <subcellularLocation>
        <location evidence="2">Endomembrane system</location>
    </subcellularLocation>
    <subcellularLocation>
        <location evidence="1">Mitochondrion inner membrane</location>
    </subcellularLocation>
</comment>
<protein>
    <submittedName>
        <fullName evidence="9">Unannotated protein</fullName>
    </submittedName>
</protein>
<feature type="domain" description="Peptidase S24/S26A/S26B/S26C" evidence="8">
    <location>
        <begin position="11"/>
        <end position="78"/>
    </location>
</feature>
<gene>
    <name evidence="9" type="ORF">UFOPK3401_00186</name>
</gene>
<dbReference type="Pfam" id="PF00717">
    <property type="entry name" value="Peptidase_S24"/>
    <property type="match status" value="1"/>
</dbReference>
<evidence type="ECO:0000256" key="3">
    <source>
        <dbReference type="ARBA" id="ARBA00022670"/>
    </source>
</evidence>
<dbReference type="CDD" id="cd06530">
    <property type="entry name" value="S26_SPase_I"/>
    <property type="match status" value="1"/>
</dbReference>
<dbReference type="SUPFAM" id="SSF51306">
    <property type="entry name" value="LexA/Signal peptidase"/>
    <property type="match status" value="1"/>
</dbReference>
<evidence type="ECO:0000256" key="5">
    <source>
        <dbReference type="ARBA" id="ARBA00022801"/>
    </source>
</evidence>
<dbReference type="PANTHER" id="PTHR12383">
    <property type="entry name" value="PROTEASE FAMILY S26 MITOCHONDRIAL INNER MEMBRANE PROTEASE-RELATED"/>
    <property type="match status" value="1"/>
</dbReference>
<accession>A0A6J7CN38</accession>
<organism evidence="9">
    <name type="scientific">freshwater metagenome</name>
    <dbReference type="NCBI Taxonomy" id="449393"/>
    <lineage>
        <taxon>unclassified sequences</taxon>
        <taxon>metagenomes</taxon>
        <taxon>ecological metagenomes</taxon>
    </lineage>
</organism>
<dbReference type="GO" id="GO:0006465">
    <property type="term" value="P:signal peptide processing"/>
    <property type="evidence" value="ECO:0007669"/>
    <property type="project" value="InterPro"/>
</dbReference>
<dbReference type="InterPro" id="IPR019756">
    <property type="entry name" value="Pept_S26A_signal_pept_1_Ser-AS"/>
</dbReference>
<keyword evidence="4" id="KW-0999">Mitochondrion inner membrane</keyword>
<dbReference type="PANTHER" id="PTHR12383:SF16">
    <property type="entry name" value="MITOCHONDRIAL INNER MEMBRANE PROTEASE SUBUNIT 1"/>
    <property type="match status" value="1"/>
</dbReference>
<dbReference type="GO" id="GO:0042720">
    <property type="term" value="C:mitochondrial inner membrane peptidase complex"/>
    <property type="evidence" value="ECO:0007669"/>
    <property type="project" value="TreeGrafter"/>
</dbReference>
<keyword evidence="3" id="KW-0645">Protease</keyword>
<reference evidence="9" key="1">
    <citation type="submission" date="2020-05" db="EMBL/GenBank/DDBJ databases">
        <authorList>
            <person name="Chiriac C."/>
            <person name="Salcher M."/>
            <person name="Ghai R."/>
            <person name="Kavagutti S V."/>
        </authorList>
    </citation>
    <scope>NUCLEOTIDE SEQUENCE</scope>
</reference>
<dbReference type="GO" id="GO:0006627">
    <property type="term" value="P:protein processing involved in protein targeting to mitochondrion"/>
    <property type="evidence" value="ECO:0007669"/>
    <property type="project" value="TreeGrafter"/>
</dbReference>
<evidence type="ECO:0000313" key="9">
    <source>
        <dbReference type="EMBL" id="CAB4859972.1"/>
    </source>
</evidence>
<dbReference type="PROSITE" id="PS00501">
    <property type="entry name" value="SPASE_I_1"/>
    <property type="match status" value="1"/>
</dbReference>
<evidence type="ECO:0000256" key="2">
    <source>
        <dbReference type="ARBA" id="ARBA00004308"/>
    </source>
</evidence>
<dbReference type="GO" id="GO:0004252">
    <property type="term" value="F:serine-type endopeptidase activity"/>
    <property type="evidence" value="ECO:0007669"/>
    <property type="project" value="InterPro"/>
</dbReference>
<dbReference type="NCBIfam" id="TIGR02754">
    <property type="entry name" value="sod_Ni_protease"/>
    <property type="match status" value="1"/>
</dbReference>
<evidence type="ECO:0000256" key="7">
    <source>
        <dbReference type="ARBA" id="ARBA00023136"/>
    </source>
</evidence>
<proteinExistence type="predicted"/>
<keyword evidence="5" id="KW-0378">Hydrolase</keyword>
<evidence type="ECO:0000256" key="6">
    <source>
        <dbReference type="ARBA" id="ARBA00023128"/>
    </source>
</evidence>
<sequence>MKLRTSGFSRAKVEGLSMIPTLAPDETVLIRWGSQVCIGQVVVALRPDRPESLIVKRLIRGTDQGWWLEGDNPGASDDSRTFGPVPSQCIVGRVVLRLSRKGIHRIA</sequence>
<evidence type="ECO:0000256" key="1">
    <source>
        <dbReference type="ARBA" id="ARBA00004273"/>
    </source>
</evidence>
<keyword evidence="7" id="KW-0472">Membrane</keyword>
<name>A0A6J7CN38_9ZZZZ</name>
<dbReference type="InterPro" id="IPR019533">
    <property type="entry name" value="Peptidase_S26"/>
</dbReference>
<keyword evidence="6" id="KW-0496">Mitochondrion</keyword>
<dbReference type="AlphaFoldDB" id="A0A6J7CN38"/>
<dbReference type="GO" id="GO:0012505">
    <property type="term" value="C:endomembrane system"/>
    <property type="evidence" value="ECO:0007669"/>
    <property type="project" value="UniProtKB-SubCell"/>
</dbReference>
<dbReference type="InterPro" id="IPR052064">
    <property type="entry name" value="Mito_IMP1_subunit"/>
</dbReference>
<dbReference type="EMBL" id="CAFBLM010000004">
    <property type="protein sequence ID" value="CAB4859972.1"/>
    <property type="molecule type" value="Genomic_DNA"/>
</dbReference>
<dbReference type="InterPro" id="IPR014124">
    <property type="entry name" value="Pept_S26A_Sod_Ni_maturase"/>
</dbReference>
<dbReference type="InterPro" id="IPR036286">
    <property type="entry name" value="LexA/Signal_pep-like_sf"/>
</dbReference>
<evidence type="ECO:0000256" key="4">
    <source>
        <dbReference type="ARBA" id="ARBA00022792"/>
    </source>
</evidence>
<dbReference type="InterPro" id="IPR015927">
    <property type="entry name" value="Peptidase_S24_S26A/B/C"/>
</dbReference>
<dbReference type="Gene3D" id="2.10.109.10">
    <property type="entry name" value="Umud Fragment, subunit A"/>
    <property type="match status" value="1"/>
</dbReference>
<evidence type="ECO:0000259" key="8">
    <source>
        <dbReference type="Pfam" id="PF00717"/>
    </source>
</evidence>